<sequence length="274" mass="30326">MKQLLTLFFLLLSLYAPAQTIKLQGKVLAIGSSEHLSYVNIGIRNKNIGTATDEHGSFILVLPAERSQDTLTFSAIGYQELSVPVRQLAQAQPLEIKLREKENALQEVVVTSRKMKIKKLGNTGRLPGVWGMPENKEGKDVYEFANFIRVKGKPTELLSAHFYLASGKLDSVLFRINLYKNNNGFPGERLADKNIMQRLTTKDGWISIDLQPFGVYADEDFFLGIEYLPAAGADKFAIALGAKLGGSSYSRQSSLGTWEKFVGASLSGYVTVRQ</sequence>
<dbReference type="OrthoDB" id="2247630at2"/>
<dbReference type="AlphaFoldDB" id="A0A1I7J1T2"/>
<evidence type="ECO:0000313" key="3">
    <source>
        <dbReference type="Proteomes" id="UP000182491"/>
    </source>
</evidence>
<evidence type="ECO:0000256" key="1">
    <source>
        <dbReference type="SAM" id="SignalP"/>
    </source>
</evidence>
<dbReference type="RefSeq" id="WP_068838625.1">
    <property type="nucleotide sequence ID" value="NZ_BMXC01000003.1"/>
</dbReference>
<proteinExistence type="predicted"/>
<gene>
    <name evidence="2" type="ORF">SAMN04487941_2409</name>
</gene>
<dbReference type="Pfam" id="PF13715">
    <property type="entry name" value="CarbopepD_reg_2"/>
    <property type="match status" value="1"/>
</dbReference>
<dbReference type="InterPro" id="IPR008969">
    <property type="entry name" value="CarboxyPept-like_regulatory"/>
</dbReference>
<keyword evidence="3" id="KW-1185">Reference proteome</keyword>
<feature type="signal peptide" evidence="1">
    <location>
        <begin position="1"/>
        <end position="18"/>
    </location>
</feature>
<dbReference type="SUPFAM" id="SSF49464">
    <property type="entry name" value="Carboxypeptidase regulatory domain-like"/>
    <property type="match status" value="1"/>
</dbReference>
<dbReference type="EMBL" id="FPCA01000003">
    <property type="protein sequence ID" value="SFU79107.1"/>
    <property type="molecule type" value="Genomic_DNA"/>
</dbReference>
<dbReference type="Proteomes" id="UP000182491">
    <property type="component" value="Unassembled WGS sequence"/>
</dbReference>
<dbReference type="STRING" id="388950.GCA_001611675_02658"/>
<accession>A0A1I7J1T2</accession>
<keyword evidence="1" id="KW-0732">Signal</keyword>
<feature type="chain" id="PRO_5010213447" evidence="1">
    <location>
        <begin position="19"/>
        <end position="274"/>
    </location>
</feature>
<evidence type="ECO:0000313" key="2">
    <source>
        <dbReference type="EMBL" id="SFU79107.1"/>
    </source>
</evidence>
<organism evidence="2 3">
    <name type="scientific">Pontibacter akesuensis</name>
    <dbReference type="NCBI Taxonomy" id="388950"/>
    <lineage>
        <taxon>Bacteria</taxon>
        <taxon>Pseudomonadati</taxon>
        <taxon>Bacteroidota</taxon>
        <taxon>Cytophagia</taxon>
        <taxon>Cytophagales</taxon>
        <taxon>Hymenobacteraceae</taxon>
        <taxon>Pontibacter</taxon>
    </lineage>
</organism>
<protein>
    <submittedName>
        <fullName evidence="2">CarboxypepD_reg-like domain-containing protein</fullName>
    </submittedName>
</protein>
<reference evidence="3" key="1">
    <citation type="submission" date="2016-10" db="EMBL/GenBank/DDBJ databases">
        <authorList>
            <person name="Varghese N."/>
        </authorList>
    </citation>
    <scope>NUCLEOTIDE SEQUENCE [LARGE SCALE GENOMIC DNA]</scope>
    <source>
        <strain evidence="3">DSM 18820</strain>
    </source>
</reference>
<name>A0A1I7J1T2_9BACT</name>